<dbReference type="Pfam" id="PF14772">
    <property type="entry name" value="NYD-SP28"/>
    <property type="match status" value="1"/>
</dbReference>
<dbReference type="GO" id="GO:0070286">
    <property type="term" value="P:axonemal dynein complex assembly"/>
    <property type="evidence" value="ECO:0007669"/>
    <property type="project" value="InterPro"/>
</dbReference>
<feature type="coiled-coil region" evidence="12">
    <location>
        <begin position="113"/>
        <end position="144"/>
    </location>
</feature>
<evidence type="ECO:0000256" key="8">
    <source>
        <dbReference type="ARBA" id="ARBA00037841"/>
    </source>
</evidence>
<comment type="subcellular location">
    <subcellularLocation>
        <location evidence="1">Cytoplasm</location>
        <location evidence="1">Cytoskeleton</location>
        <location evidence="1">Flagellum axoneme</location>
    </subcellularLocation>
    <subcellularLocation>
        <location evidence="8">Cytoplasm</location>
        <location evidence="8">Cytoskeleton</location>
        <location evidence="8">Flagellum basal body</location>
    </subcellularLocation>
</comment>
<dbReference type="OrthoDB" id="7760980at2759"/>
<feature type="compositionally biased region" description="Basic and acidic residues" evidence="13">
    <location>
        <begin position="463"/>
        <end position="476"/>
    </location>
</feature>
<evidence type="ECO:0000313" key="16">
    <source>
        <dbReference type="Proteomes" id="UP000054350"/>
    </source>
</evidence>
<feature type="domain" description="Dynein regulatory complex protein 1/2 N-terminal" evidence="14">
    <location>
        <begin position="20"/>
        <end position="115"/>
    </location>
</feature>
<dbReference type="EMBL" id="GG745337">
    <property type="protein sequence ID" value="KNE61313.1"/>
    <property type="molecule type" value="Genomic_DNA"/>
</dbReference>
<evidence type="ECO:0000256" key="7">
    <source>
        <dbReference type="ARBA" id="ARBA00023273"/>
    </source>
</evidence>
<feature type="coiled-coil region" evidence="12">
    <location>
        <begin position="222"/>
        <end position="295"/>
    </location>
</feature>
<proteinExistence type="inferred from homology"/>
<keyword evidence="3" id="KW-0282">Flagellum</keyword>
<accession>A0A0L0SFL5</accession>
<dbReference type="STRING" id="578462.A0A0L0SFL5"/>
<evidence type="ECO:0000256" key="4">
    <source>
        <dbReference type="ARBA" id="ARBA00023054"/>
    </source>
</evidence>
<dbReference type="InterPro" id="IPR039505">
    <property type="entry name" value="DRC1/2_N"/>
</dbReference>
<gene>
    <name evidence="15" type="ORF">AMAG_07051</name>
</gene>
<dbReference type="Proteomes" id="UP000054350">
    <property type="component" value="Unassembled WGS sequence"/>
</dbReference>
<feature type="region of interest" description="Disordered" evidence="13">
    <location>
        <begin position="447"/>
        <end position="476"/>
    </location>
</feature>
<sequence length="504" mass="57741">MAKKKKSAGVAKTEADMLKTDEQRRKYAEMQLARRKDAFAREERAAKLNALKIQSQWRDIMKKAKSEALIHQLEVLRQVHDRHVDRKHYDIQQLAATLHETDEQYDTAYMAHLQNLDNLLDLQYNRLDALQRDFESELKDLELEFGSERALLQSQHMHEKNNLLGVIYRLDADFTDTEADARHEYQSSRDDVKNKNLEEKHALRIQLEGTIEDLWKQFQQALANYNAATDERKKQFEELKAKDEQSAALIETQLRKLGKLSELIASLKQKIAANAREAEAAIAALRASKERVVNDFQTLKRKMNGYRDDEKRKLIELTRLASVSTKRLQQRVQMAEKIIKLAEMNSKLETEQEKLVWAMARDAVAQPGQPAAVVADPDAIADLSEYLTDLQMSNAQVVDANALGDAPNAIHAALEEKAVLTKFQKRYNKVLLDKLALEARRETLARETSAARGAQGLSRRNQRAAEYHGRGEPARRREWQDKRVAVITVVEGAQAYKNSARILQ</sequence>
<keyword evidence="2" id="KW-0963">Cytoplasm</keyword>
<dbReference type="GO" id="GO:0060285">
    <property type="term" value="P:cilium-dependent cell motility"/>
    <property type="evidence" value="ECO:0007669"/>
    <property type="project" value="TreeGrafter"/>
</dbReference>
<reference evidence="16" key="2">
    <citation type="submission" date="2009-11" db="EMBL/GenBank/DDBJ databases">
        <title>The Genome Sequence of Allomyces macrogynus strain ATCC 38327.</title>
        <authorList>
            <consortium name="The Broad Institute Genome Sequencing Platform"/>
            <person name="Russ C."/>
            <person name="Cuomo C."/>
            <person name="Shea T."/>
            <person name="Young S.K."/>
            <person name="Zeng Q."/>
            <person name="Koehrsen M."/>
            <person name="Haas B."/>
            <person name="Borodovsky M."/>
            <person name="Guigo R."/>
            <person name="Alvarado L."/>
            <person name="Berlin A."/>
            <person name="Borenstein D."/>
            <person name="Chen Z."/>
            <person name="Engels R."/>
            <person name="Freedman E."/>
            <person name="Gellesch M."/>
            <person name="Goldberg J."/>
            <person name="Griggs A."/>
            <person name="Gujja S."/>
            <person name="Heiman D."/>
            <person name="Hepburn T."/>
            <person name="Howarth C."/>
            <person name="Jen D."/>
            <person name="Larson L."/>
            <person name="Lewis B."/>
            <person name="Mehta T."/>
            <person name="Park D."/>
            <person name="Pearson M."/>
            <person name="Roberts A."/>
            <person name="Saif S."/>
            <person name="Shenoy N."/>
            <person name="Sisk P."/>
            <person name="Stolte C."/>
            <person name="Sykes S."/>
            <person name="Walk T."/>
            <person name="White J."/>
            <person name="Yandava C."/>
            <person name="Burger G."/>
            <person name="Gray M.W."/>
            <person name="Holland P.W.H."/>
            <person name="King N."/>
            <person name="Lang F.B.F."/>
            <person name="Roger A.J."/>
            <person name="Ruiz-Trillo I."/>
            <person name="Lander E."/>
            <person name="Nusbaum C."/>
        </authorList>
    </citation>
    <scope>NUCLEOTIDE SEQUENCE [LARGE SCALE GENOMIC DNA]</scope>
    <source>
        <strain evidence="16">ATCC 38327</strain>
    </source>
</reference>
<keyword evidence="4 12" id="KW-0175">Coiled coil</keyword>
<keyword evidence="7" id="KW-0966">Cell projection</keyword>
<evidence type="ECO:0000256" key="1">
    <source>
        <dbReference type="ARBA" id="ARBA00004611"/>
    </source>
</evidence>
<evidence type="ECO:0000256" key="9">
    <source>
        <dbReference type="ARBA" id="ARBA00038424"/>
    </source>
</evidence>
<comment type="function">
    <text evidence="11">Component of the nexin-dynein regulatory complex (N-DRC), a key regulator of ciliary/flagellar motility which maintains the alignment and integrity of the distal axoneme and regulates microtubule sliding in motile axonemes. Plays a critical role in the assembly of N-DRC and also stabilizes the assembly of multiple inner dynein arms and radial spokes. Coassembles with DRC1 to form a central scaffold needed for assembly of the N-DRC and its attachment to the outer doublet microtubules.</text>
</comment>
<dbReference type="eggNOG" id="ENOG502QQDD">
    <property type="taxonomic scope" value="Eukaryota"/>
</dbReference>
<evidence type="ECO:0000256" key="3">
    <source>
        <dbReference type="ARBA" id="ARBA00022846"/>
    </source>
</evidence>
<keyword evidence="16" id="KW-1185">Reference proteome</keyword>
<reference evidence="15 16" key="1">
    <citation type="submission" date="2009-11" db="EMBL/GenBank/DDBJ databases">
        <title>Annotation of Allomyces macrogynus ATCC 38327.</title>
        <authorList>
            <consortium name="The Broad Institute Genome Sequencing Platform"/>
            <person name="Russ C."/>
            <person name="Cuomo C."/>
            <person name="Burger G."/>
            <person name="Gray M.W."/>
            <person name="Holland P.W.H."/>
            <person name="King N."/>
            <person name="Lang F.B.F."/>
            <person name="Roger A.J."/>
            <person name="Ruiz-Trillo I."/>
            <person name="Young S.K."/>
            <person name="Zeng Q."/>
            <person name="Gargeya S."/>
            <person name="Fitzgerald M."/>
            <person name="Haas B."/>
            <person name="Abouelleil A."/>
            <person name="Alvarado L."/>
            <person name="Arachchi H.M."/>
            <person name="Berlin A."/>
            <person name="Chapman S.B."/>
            <person name="Gearin G."/>
            <person name="Goldberg J."/>
            <person name="Griggs A."/>
            <person name="Gujja S."/>
            <person name="Hansen M."/>
            <person name="Heiman D."/>
            <person name="Howarth C."/>
            <person name="Larimer J."/>
            <person name="Lui A."/>
            <person name="MacDonald P.J.P."/>
            <person name="McCowen C."/>
            <person name="Montmayeur A."/>
            <person name="Murphy C."/>
            <person name="Neiman D."/>
            <person name="Pearson M."/>
            <person name="Priest M."/>
            <person name="Roberts A."/>
            <person name="Saif S."/>
            <person name="Shea T."/>
            <person name="Sisk P."/>
            <person name="Stolte C."/>
            <person name="Sykes S."/>
            <person name="Wortman J."/>
            <person name="Nusbaum C."/>
            <person name="Birren B."/>
        </authorList>
    </citation>
    <scope>NUCLEOTIDE SEQUENCE [LARGE SCALE GENOMIC DNA]</scope>
    <source>
        <strain evidence="15 16">ATCC 38327</strain>
    </source>
</reference>
<feature type="compositionally biased region" description="Basic and acidic residues" evidence="13">
    <location>
        <begin position="13"/>
        <end position="22"/>
    </location>
</feature>
<dbReference type="InterPro" id="IPR039750">
    <property type="entry name" value="DRC1/DRC2"/>
</dbReference>
<evidence type="ECO:0000256" key="6">
    <source>
        <dbReference type="ARBA" id="ARBA00023212"/>
    </source>
</evidence>
<evidence type="ECO:0000313" key="15">
    <source>
        <dbReference type="EMBL" id="KNE61313.1"/>
    </source>
</evidence>
<name>A0A0L0SFL5_ALLM3</name>
<evidence type="ECO:0000256" key="13">
    <source>
        <dbReference type="SAM" id="MobiDB-lite"/>
    </source>
</evidence>
<dbReference type="VEuPathDB" id="FungiDB:AMAG_07051"/>
<protein>
    <recommendedName>
        <fullName evidence="10">Dynein regulatory complex subunit 2</fullName>
    </recommendedName>
</protein>
<dbReference type="AlphaFoldDB" id="A0A0L0SFL5"/>
<feature type="region of interest" description="Disordered" evidence="13">
    <location>
        <begin position="1"/>
        <end position="22"/>
    </location>
</feature>
<evidence type="ECO:0000256" key="12">
    <source>
        <dbReference type="SAM" id="Coils"/>
    </source>
</evidence>
<keyword evidence="6" id="KW-0206">Cytoskeleton</keyword>
<evidence type="ECO:0000256" key="11">
    <source>
        <dbReference type="ARBA" id="ARBA00045865"/>
    </source>
</evidence>
<evidence type="ECO:0000256" key="5">
    <source>
        <dbReference type="ARBA" id="ARBA00023069"/>
    </source>
</evidence>
<evidence type="ECO:0000259" key="14">
    <source>
        <dbReference type="Pfam" id="PF14772"/>
    </source>
</evidence>
<evidence type="ECO:0000256" key="2">
    <source>
        <dbReference type="ARBA" id="ARBA00022490"/>
    </source>
</evidence>
<organism evidence="15 16">
    <name type="scientific">Allomyces macrogynus (strain ATCC 38327)</name>
    <name type="common">Allomyces javanicus var. macrogynus</name>
    <dbReference type="NCBI Taxonomy" id="578462"/>
    <lineage>
        <taxon>Eukaryota</taxon>
        <taxon>Fungi</taxon>
        <taxon>Fungi incertae sedis</taxon>
        <taxon>Blastocladiomycota</taxon>
        <taxon>Blastocladiomycetes</taxon>
        <taxon>Blastocladiales</taxon>
        <taxon>Blastocladiaceae</taxon>
        <taxon>Allomyces</taxon>
    </lineage>
</organism>
<dbReference type="GO" id="GO:0003352">
    <property type="term" value="P:regulation of cilium movement"/>
    <property type="evidence" value="ECO:0007669"/>
    <property type="project" value="TreeGrafter"/>
</dbReference>
<dbReference type="PANTHER" id="PTHR21625:SF0">
    <property type="entry name" value="DYNEIN REGULATORY COMPLEX SUBUNIT 2"/>
    <property type="match status" value="1"/>
</dbReference>
<dbReference type="GO" id="GO:0005858">
    <property type="term" value="C:axonemal dynein complex"/>
    <property type="evidence" value="ECO:0007669"/>
    <property type="project" value="InterPro"/>
</dbReference>
<dbReference type="PANTHER" id="PTHR21625">
    <property type="entry name" value="NYD-SP28 PROTEIN"/>
    <property type="match status" value="1"/>
</dbReference>
<evidence type="ECO:0000256" key="10">
    <source>
        <dbReference type="ARBA" id="ARBA00040899"/>
    </source>
</evidence>
<feature type="coiled-coil region" evidence="12">
    <location>
        <begin position="325"/>
        <end position="354"/>
    </location>
</feature>
<keyword evidence="5" id="KW-0969">Cilium</keyword>
<comment type="similarity">
    <text evidence="9">Belongs to the DRC2 family.</text>
</comment>